<keyword evidence="1" id="KW-0175">Coiled coil</keyword>
<evidence type="ECO:0000256" key="1">
    <source>
        <dbReference type="SAM" id="Coils"/>
    </source>
</evidence>
<keyword evidence="3" id="KW-1185">Reference proteome</keyword>
<name>A0AAW1VAD2_9CUCU</name>
<protein>
    <submittedName>
        <fullName evidence="2">Uncharacterized protein</fullName>
    </submittedName>
</protein>
<dbReference type="AlphaFoldDB" id="A0AAW1VAD2"/>
<proteinExistence type="predicted"/>
<dbReference type="Proteomes" id="UP001431783">
    <property type="component" value="Unassembled WGS sequence"/>
</dbReference>
<dbReference type="EMBL" id="JARQZJ010000122">
    <property type="protein sequence ID" value="KAK9889292.1"/>
    <property type="molecule type" value="Genomic_DNA"/>
</dbReference>
<feature type="coiled-coil region" evidence="1">
    <location>
        <begin position="4"/>
        <end position="62"/>
    </location>
</feature>
<evidence type="ECO:0000313" key="3">
    <source>
        <dbReference type="Proteomes" id="UP001431783"/>
    </source>
</evidence>
<accession>A0AAW1VAD2</accession>
<sequence length="189" mass="22116">MSQVKEQREINDLLRKEIEELANANLDRGKIEEENNHLKNLNERLEKEIEFKERNHSESNSAKENITYKETLSCNLLYREPTHITPHFATCLDNIISDIDGGSSTVCESHISDHSGQKLMFSHPPQSIRVTAIYRRLLTKNDIDCFLKTLSTLNLDNVYAFNAVLNVTEDYFLCKFKMFKHLEQLYYRT</sequence>
<gene>
    <name evidence="2" type="ORF">WA026_004572</name>
</gene>
<evidence type="ECO:0000313" key="2">
    <source>
        <dbReference type="EMBL" id="KAK9889292.1"/>
    </source>
</evidence>
<organism evidence="2 3">
    <name type="scientific">Henosepilachna vigintioctopunctata</name>
    <dbReference type="NCBI Taxonomy" id="420089"/>
    <lineage>
        <taxon>Eukaryota</taxon>
        <taxon>Metazoa</taxon>
        <taxon>Ecdysozoa</taxon>
        <taxon>Arthropoda</taxon>
        <taxon>Hexapoda</taxon>
        <taxon>Insecta</taxon>
        <taxon>Pterygota</taxon>
        <taxon>Neoptera</taxon>
        <taxon>Endopterygota</taxon>
        <taxon>Coleoptera</taxon>
        <taxon>Polyphaga</taxon>
        <taxon>Cucujiformia</taxon>
        <taxon>Coccinelloidea</taxon>
        <taxon>Coccinellidae</taxon>
        <taxon>Epilachninae</taxon>
        <taxon>Epilachnini</taxon>
        <taxon>Henosepilachna</taxon>
    </lineage>
</organism>
<comment type="caution">
    <text evidence="2">The sequence shown here is derived from an EMBL/GenBank/DDBJ whole genome shotgun (WGS) entry which is preliminary data.</text>
</comment>
<reference evidence="2 3" key="1">
    <citation type="submission" date="2023-03" db="EMBL/GenBank/DDBJ databases">
        <title>Genome insight into feeding habits of ladybird beetles.</title>
        <authorList>
            <person name="Li H.-S."/>
            <person name="Huang Y.-H."/>
            <person name="Pang H."/>
        </authorList>
    </citation>
    <scope>NUCLEOTIDE SEQUENCE [LARGE SCALE GENOMIC DNA]</scope>
    <source>
        <strain evidence="2">SYSU_2023b</strain>
        <tissue evidence="2">Whole body</tissue>
    </source>
</reference>